<feature type="domain" description="Alanine racemase N-terminal" evidence="1">
    <location>
        <begin position="25"/>
        <end position="272"/>
    </location>
</feature>
<accession>A0ABW8FQ24</accession>
<protein>
    <submittedName>
        <fullName evidence="2">Amino acid deaminase/aldolase</fullName>
    </submittedName>
</protein>
<dbReference type="InterPro" id="IPR029066">
    <property type="entry name" value="PLP-binding_barrel"/>
</dbReference>
<evidence type="ECO:0000259" key="1">
    <source>
        <dbReference type="Pfam" id="PF01168"/>
    </source>
</evidence>
<evidence type="ECO:0000313" key="3">
    <source>
        <dbReference type="Proteomes" id="UP001617511"/>
    </source>
</evidence>
<sequence length="400" mass="42386">MTARAADRARYDRATAHLDAPLAIVDLEAFDANAADLVRRAGGKPIRVASKSVRCRALLERVLARDGFAGIMSFTLAESLWLARSGFEDVLLAYPSADRAAYAELAGDPKLAAAVTVMVDDVAQLDLIDASRGGGREVVRVCLELDTSLKLLGGRVRVGARRSPLHSPAQVADVARAVARRPGFEVVGIMAYEGHVAGVGDSLAGRPLRSRAIRLMQAAAKRELAERRAEVVRAVRAVVPDLEFVNGGGTGSVQHTAAEDAVTEIAAGSGLYVPRLFDNYTSFSGRPSALYAMPVVRRPGVGVVTVLGGGYPASGAAGADRSPVPYLPEGLRYDPQEGAGEVQTPLLGSPADDLLIGDKVWFRHAKAGELCERFDRLHLVEGDAVTSTVPTYRGEGHTFL</sequence>
<organism evidence="2 3">
    <name type="scientific">Streptomyces iakyrus</name>
    <dbReference type="NCBI Taxonomy" id="68219"/>
    <lineage>
        <taxon>Bacteria</taxon>
        <taxon>Bacillati</taxon>
        <taxon>Actinomycetota</taxon>
        <taxon>Actinomycetes</taxon>
        <taxon>Kitasatosporales</taxon>
        <taxon>Streptomycetaceae</taxon>
        <taxon>Streptomyces</taxon>
    </lineage>
</organism>
<name>A0ABW8FQ24_9ACTN</name>
<dbReference type="Proteomes" id="UP001617511">
    <property type="component" value="Unassembled WGS sequence"/>
</dbReference>
<dbReference type="InterPro" id="IPR001608">
    <property type="entry name" value="Ala_racemase_N"/>
</dbReference>
<dbReference type="Pfam" id="PF01168">
    <property type="entry name" value="Ala_racemase_N"/>
    <property type="match status" value="1"/>
</dbReference>
<evidence type="ECO:0000313" key="2">
    <source>
        <dbReference type="EMBL" id="MFJ4084189.1"/>
    </source>
</evidence>
<keyword evidence="3" id="KW-1185">Reference proteome</keyword>
<comment type="caution">
    <text evidence="2">The sequence shown here is derived from an EMBL/GenBank/DDBJ whole genome shotgun (WGS) entry which is preliminary data.</text>
</comment>
<dbReference type="InterPro" id="IPR051466">
    <property type="entry name" value="D-amino_acid_metab_enzyme"/>
</dbReference>
<dbReference type="RefSeq" id="WP_359637942.1">
    <property type="nucleotide sequence ID" value="NZ_JBEYEN010000016.1"/>
</dbReference>
<dbReference type="PANTHER" id="PTHR28004:SF2">
    <property type="entry name" value="D-SERINE DEHYDRATASE"/>
    <property type="match status" value="1"/>
</dbReference>
<dbReference type="SUPFAM" id="SSF51419">
    <property type="entry name" value="PLP-binding barrel"/>
    <property type="match status" value="1"/>
</dbReference>
<dbReference type="EMBL" id="JBIVGG010000017">
    <property type="protein sequence ID" value="MFJ4084189.1"/>
    <property type="molecule type" value="Genomic_DNA"/>
</dbReference>
<dbReference type="Gene3D" id="3.20.20.10">
    <property type="entry name" value="Alanine racemase"/>
    <property type="match status" value="1"/>
</dbReference>
<gene>
    <name evidence="2" type="ORF">ACIP2Z_35235</name>
</gene>
<reference evidence="2 3" key="1">
    <citation type="submission" date="2024-10" db="EMBL/GenBank/DDBJ databases">
        <title>The Natural Products Discovery Center: Release of the First 8490 Sequenced Strains for Exploring Actinobacteria Biosynthetic Diversity.</title>
        <authorList>
            <person name="Kalkreuter E."/>
            <person name="Kautsar S.A."/>
            <person name="Yang D."/>
            <person name="Bader C.D."/>
            <person name="Teijaro C.N."/>
            <person name="Fluegel L."/>
            <person name="Davis C.M."/>
            <person name="Simpson J.R."/>
            <person name="Lauterbach L."/>
            <person name="Steele A.D."/>
            <person name="Gui C."/>
            <person name="Meng S."/>
            <person name="Li G."/>
            <person name="Viehrig K."/>
            <person name="Ye F."/>
            <person name="Su P."/>
            <person name="Kiefer A.F."/>
            <person name="Nichols A."/>
            <person name="Cepeda A.J."/>
            <person name="Yan W."/>
            <person name="Fan B."/>
            <person name="Jiang Y."/>
            <person name="Adhikari A."/>
            <person name="Zheng C.-J."/>
            <person name="Schuster L."/>
            <person name="Cowan T.M."/>
            <person name="Smanski M.J."/>
            <person name="Chevrette M.G."/>
            <person name="De Carvalho L.P.S."/>
            <person name="Shen B."/>
        </authorList>
    </citation>
    <scope>NUCLEOTIDE SEQUENCE [LARGE SCALE GENOMIC DNA]</scope>
    <source>
        <strain evidence="2 3">NPDC089932</strain>
    </source>
</reference>
<dbReference type="CDD" id="cd06813">
    <property type="entry name" value="PLPDE_III_DSD_D-TA_like_2"/>
    <property type="match status" value="1"/>
</dbReference>
<dbReference type="PANTHER" id="PTHR28004">
    <property type="entry name" value="ZGC:162816-RELATED"/>
    <property type="match status" value="1"/>
</dbReference>
<proteinExistence type="predicted"/>